<dbReference type="Gene3D" id="3.30.200.20">
    <property type="entry name" value="Phosphorylase Kinase, domain 1"/>
    <property type="match status" value="1"/>
</dbReference>
<protein>
    <submittedName>
        <fullName evidence="1">Uncharacterized protein</fullName>
    </submittedName>
</protein>
<keyword evidence="2" id="KW-1185">Reference proteome</keyword>
<name>A0A6N8FFF5_9BACI</name>
<dbReference type="InterPro" id="IPR011009">
    <property type="entry name" value="Kinase-like_dom_sf"/>
</dbReference>
<dbReference type="GO" id="GO:0042601">
    <property type="term" value="C:endospore-forming forespore"/>
    <property type="evidence" value="ECO:0007669"/>
    <property type="project" value="TreeGrafter"/>
</dbReference>
<dbReference type="Gene3D" id="3.90.1200.10">
    <property type="match status" value="1"/>
</dbReference>
<organism evidence="1 2">
    <name type="scientific">Ornithinibacillus caprae</name>
    <dbReference type="NCBI Taxonomy" id="2678566"/>
    <lineage>
        <taxon>Bacteria</taxon>
        <taxon>Bacillati</taxon>
        <taxon>Bacillota</taxon>
        <taxon>Bacilli</taxon>
        <taxon>Bacillales</taxon>
        <taxon>Bacillaceae</taxon>
        <taxon>Ornithinibacillus</taxon>
    </lineage>
</organism>
<dbReference type="PANTHER" id="PTHR39179">
    <property type="entry name" value="SPORE COAT PROTEIN I"/>
    <property type="match status" value="1"/>
</dbReference>
<dbReference type="Proteomes" id="UP000469125">
    <property type="component" value="Unassembled WGS sequence"/>
</dbReference>
<reference evidence="1 2" key="1">
    <citation type="submission" date="2019-11" db="EMBL/GenBank/DDBJ databases">
        <authorList>
            <person name="Li X."/>
        </authorList>
    </citation>
    <scope>NUCLEOTIDE SEQUENCE [LARGE SCALE GENOMIC DNA]</scope>
    <source>
        <strain evidence="1 2">L9</strain>
    </source>
</reference>
<dbReference type="SUPFAM" id="SSF56112">
    <property type="entry name" value="Protein kinase-like (PK-like)"/>
    <property type="match status" value="1"/>
</dbReference>
<comment type="caution">
    <text evidence="1">The sequence shown here is derived from an EMBL/GenBank/DDBJ whole genome shotgun (WGS) entry which is preliminary data.</text>
</comment>
<evidence type="ECO:0000313" key="2">
    <source>
        <dbReference type="Proteomes" id="UP000469125"/>
    </source>
</evidence>
<accession>A0A6N8FFF5</accession>
<dbReference type="AlphaFoldDB" id="A0A6N8FFF5"/>
<sequence length="334" mass="39740">MEKIRTILRSYGITPVEIEPITSRLYRITDHSNQCYALKKSSLSKESIRKWESVFHIANSNKLLNVIPVYLTRQGSLYETVNEEVFYVTPWLENRKEAITIEKLYRSIGYIHGSTKKKQTISSRSFISSFNRYQKYCETNRNSLLTCVEQFEQKKYMSPFELLVCTHYHVLERVFVTIQRRIEQLISELEDEETWSISLCHGNLSYDHVVNDNQTYLINWEKTFFDNPILDLATFFKEEVIHYDAPIESFIEHFGQYTDENKLQNSELYLLSIYLLDPTTYMDYIRSYQDSSNLSMVQQIKRIQHVFRQMVFALKFSDYVESEYESISLDDLES</sequence>
<dbReference type="EMBL" id="WOCA01000001">
    <property type="protein sequence ID" value="MUK86964.1"/>
    <property type="molecule type" value="Genomic_DNA"/>
</dbReference>
<evidence type="ECO:0000313" key="1">
    <source>
        <dbReference type="EMBL" id="MUK86964.1"/>
    </source>
</evidence>
<gene>
    <name evidence="1" type="ORF">GMD78_00925</name>
</gene>
<proteinExistence type="predicted"/>
<dbReference type="InterPro" id="IPR047175">
    <property type="entry name" value="CotS-like"/>
</dbReference>
<dbReference type="PANTHER" id="PTHR39179:SF3">
    <property type="entry name" value="COTS-RELATED PROTEIN"/>
    <property type="match status" value="1"/>
</dbReference>
<dbReference type="RefSeq" id="WP_155666236.1">
    <property type="nucleotide sequence ID" value="NZ_WOCA01000001.1"/>
</dbReference>